<evidence type="ECO:0000313" key="2">
    <source>
        <dbReference type="EMBL" id="MDT0458465.1"/>
    </source>
</evidence>
<reference evidence="2" key="1">
    <citation type="submission" date="2024-05" db="EMBL/GenBank/DDBJ databases">
        <title>30 novel species of actinomycetes from the DSMZ collection.</title>
        <authorList>
            <person name="Nouioui I."/>
        </authorList>
    </citation>
    <scope>NUCLEOTIDE SEQUENCE</scope>
    <source>
        <strain evidence="2">DSM 41527</strain>
    </source>
</reference>
<dbReference type="EMBL" id="JAVRFE010000031">
    <property type="protein sequence ID" value="MDT0458465.1"/>
    <property type="molecule type" value="Genomic_DNA"/>
</dbReference>
<accession>A0ABU2TBZ3</accession>
<feature type="compositionally biased region" description="Low complexity" evidence="1">
    <location>
        <begin position="91"/>
        <end position="109"/>
    </location>
</feature>
<dbReference type="Proteomes" id="UP001180551">
    <property type="component" value="Unassembled WGS sequence"/>
</dbReference>
<organism evidence="2 3">
    <name type="scientific">Streptomyces mooreae</name>
    <dbReference type="NCBI Taxonomy" id="3075523"/>
    <lineage>
        <taxon>Bacteria</taxon>
        <taxon>Bacillati</taxon>
        <taxon>Actinomycetota</taxon>
        <taxon>Actinomycetes</taxon>
        <taxon>Kitasatosporales</taxon>
        <taxon>Streptomycetaceae</taxon>
        <taxon>Streptomyces</taxon>
    </lineage>
</organism>
<keyword evidence="3" id="KW-1185">Reference proteome</keyword>
<comment type="caution">
    <text evidence="2">The sequence shown here is derived from an EMBL/GenBank/DDBJ whole genome shotgun (WGS) entry which is preliminary data.</text>
</comment>
<gene>
    <name evidence="2" type="ORF">RM550_22470</name>
</gene>
<protein>
    <submittedName>
        <fullName evidence="2">Uncharacterized protein</fullName>
    </submittedName>
</protein>
<dbReference type="RefSeq" id="WP_311625544.1">
    <property type="nucleotide sequence ID" value="NZ_JAVRFE010000031.1"/>
</dbReference>
<proteinExistence type="predicted"/>
<evidence type="ECO:0000313" key="3">
    <source>
        <dbReference type="Proteomes" id="UP001180551"/>
    </source>
</evidence>
<name>A0ABU2TBZ3_9ACTN</name>
<feature type="region of interest" description="Disordered" evidence="1">
    <location>
        <begin position="69"/>
        <end position="131"/>
    </location>
</feature>
<evidence type="ECO:0000256" key="1">
    <source>
        <dbReference type="SAM" id="MobiDB-lite"/>
    </source>
</evidence>
<sequence>MGRSWDGLGSLDVVLFRLRGFSFAISEHDGNPAGISLVRLTQPHEDADKALDVLLEVVGIGEEAVAFCGDPDGEPTSQPSAIHEDARRPHGQGQVQGQVQGHAQGQDAGNAPGASRWARLRRLFGAGPSSS</sequence>